<keyword evidence="3" id="KW-1185">Reference proteome</keyword>
<keyword evidence="1" id="KW-0472">Membrane</keyword>
<organism evidence="2 3">
    <name type="scientific">Litchfieldia salsa</name>
    <dbReference type="NCBI Taxonomy" id="930152"/>
    <lineage>
        <taxon>Bacteria</taxon>
        <taxon>Bacillati</taxon>
        <taxon>Bacillota</taxon>
        <taxon>Bacilli</taxon>
        <taxon>Bacillales</taxon>
        <taxon>Bacillaceae</taxon>
        <taxon>Litchfieldia</taxon>
    </lineage>
</organism>
<sequence>MSSLNFWEASFFHFVLVEVHIFRNLIIIMTKPIRSMICSSETPALARSELCVHQMLQTVILGCFLKTG</sequence>
<keyword evidence="1" id="KW-0812">Transmembrane</keyword>
<keyword evidence="1" id="KW-1133">Transmembrane helix</keyword>
<dbReference type="EMBL" id="FNJU01000014">
    <property type="protein sequence ID" value="SDP93256.1"/>
    <property type="molecule type" value="Genomic_DNA"/>
</dbReference>
<proteinExistence type="predicted"/>
<dbReference type="Proteomes" id="UP000199159">
    <property type="component" value="Unassembled WGS sequence"/>
</dbReference>
<gene>
    <name evidence="2" type="ORF">SAMN05216565_11419</name>
</gene>
<protein>
    <submittedName>
        <fullName evidence="2">Uncharacterized protein</fullName>
    </submittedName>
</protein>
<name>A0A1H0WSN0_9BACI</name>
<evidence type="ECO:0000256" key="1">
    <source>
        <dbReference type="SAM" id="Phobius"/>
    </source>
</evidence>
<dbReference type="AlphaFoldDB" id="A0A1H0WSN0"/>
<feature type="transmembrane region" description="Helical" evidence="1">
    <location>
        <begin position="6"/>
        <end position="26"/>
    </location>
</feature>
<evidence type="ECO:0000313" key="3">
    <source>
        <dbReference type="Proteomes" id="UP000199159"/>
    </source>
</evidence>
<accession>A0A1H0WSN0</accession>
<evidence type="ECO:0000313" key="2">
    <source>
        <dbReference type="EMBL" id="SDP93256.1"/>
    </source>
</evidence>
<reference evidence="3" key="1">
    <citation type="submission" date="2016-10" db="EMBL/GenBank/DDBJ databases">
        <authorList>
            <person name="Varghese N."/>
            <person name="Submissions S."/>
        </authorList>
    </citation>
    <scope>NUCLEOTIDE SEQUENCE [LARGE SCALE GENOMIC DNA]</scope>
    <source>
        <strain evidence="3">IBRC-M10078</strain>
    </source>
</reference>